<proteinExistence type="predicted"/>
<comment type="caution">
    <text evidence="1">The sequence shown here is derived from an EMBL/GenBank/DDBJ whole genome shotgun (WGS) entry which is preliminary data.</text>
</comment>
<protein>
    <submittedName>
        <fullName evidence="1">Uncharacterized protein</fullName>
    </submittedName>
</protein>
<accession>A0A4C1Y2W0</accession>
<evidence type="ECO:0000313" key="1">
    <source>
        <dbReference type="EMBL" id="GBP69860.1"/>
    </source>
</evidence>
<sequence>MWATRARVLFGGRSPRLSSAHRRANVEHGGVFAPNVSLTFRDRRDLAFGHGAETHVIPKTYIFYANGIGENLTIEVSKPSTSTKRLRAGRGPAGAGSAGAGAALRRLVGRRVGSVAFRRTSCNDSVDPRSRLDGCGRTRTLPMDYRKRYKKSIVCLLSVRFNVQHKLTLAKFRYDQLGVTGERIHECGISFDTTTTPRRARPPEHLIFLIQEMCLSYLTHHIPRRNTVRFYLFLKIKEKMKDKRFESKEDALAAYNF</sequence>
<gene>
    <name evidence="1" type="ORF">EVAR_49439_1</name>
</gene>
<keyword evidence="2" id="KW-1185">Reference proteome</keyword>
<dbReference type="Proteomes" id="UP000299102">
    <property type="component" value="Unassembled WGS sequence"/>
</dbReference>
<evidence type="ECO:0000313" key="2">
    <source>
        <dbReference type="Proteomes" id="UP000299102"/>
    </source>
</evidence>
<dbReference type="AlphaFoldDB" id="A0A4C1Y2W0"/>
<organism evidence="1 2">
    <name type="scientific">Eumeta variegata</name>
    <name type="common">Bagworm moth</name>
    <name type="synonym">Eumeta japonica</name>
    <dbReference type="NCBI Taxonomy" id="151549"/>
    <lineage>
        <taxon>Eukaryota</taxon>
        <taxon>Metazoa</taxon>
        <taxon>Ecdysozoa</taxon>
        <taxon>Arthropoda</taxon>
        <taxon>Hexapoda</taxon>
        <taxon>Insecta</taxon>
        <taxon>Pterygota</taxon>
        <taxon>Neoptera</taxon>
        <taxon>Endopterygota</taxon>
        <taxon>Lepidoptera</taxon>
        <taxon>Glossata</taxon>
        <taxon>Ditrysia</taxon>
        <taxon>Tineoidea</taxon>
        <taxon>Psychidae</taxon>
        <taxon>Oiketicinae</taxon>
        <taxon>Eumeta</taxon>
    </lineage>
</organism>
<name>A0A4C1Y2W0_EUMVA</name>
<dbReference type="EMBL" id="BGZK01001055">
    <property type="protein sequence ID" value="GBP69860.1"/>
    <property type="molecule type" value="Genomic_DNA"/>
</dbReference>
<reference evidence="1 2" key="1">
    <citation type="journal article" date="2019" name="Commun. Biol.">
        <title>The bagworm genome reveals a unique fibroin gene that provides high tensile strength.</title>
        <authorList>
            <person name="Kono N."/>
            <person name="Nakamura H."/>
            <person name="Ohtoshi R."/>
            <person name="Tomita M."/>
            <person name="Numata K."/>
            <person name="Arakawa K."/>
        </authorList>
    </citation>
    <scope>NUCLEOTIDE SEQUENCE [LARGE SCALE GENOMIC DNA]</scope>
</reference>